<evidence type="ECO:0000256" key="2">
    <source>
        <dbReference type="ARBA" id="ARBA00008472"/>
    </source>
</evidence>
<organism evidence="9 10">
    <name type="scientific">Pseudonocardia acidicola</name>
    <dbReference type="NCBI Taxonomy" id="2724939"/>
    <lineage>
        <taxon>Bacteria</taxon>
        <taxon>Bacillati</taxon>
        <taxon>Actinomycetota</taxon>
        <taxon>Actinomycetes</taxon>
        <taxon>Pseudonocardiales</taxon>
        <taxon>Pseudonocardiaceae</taxon>
        <taxon>Pseudonocardia</taxon>
    </lineage>
</organism>
<comment type="subcellular location">
    <subcellularLocation>
        <location evidence="7">Cell membrane</location>
        <topology evidence="7">Multi-pass membrane protein</topology>
    </subcellularLocation>
    <subcellularLocation>
        <location evidence="1">Membrane</location>
    </subcellularLocation>
</comment>
<keyword evidence="5 8" id="KW-1133">Transmembrane helix</keyword>
<dbReference type="PANTHER" id="PTHR11058:SF9">
    <property type="entry name" value="NADH-UBIQUINONE OXIDOREDUCTASE CHAIN 3"/>
    <property type="match status" value="1"/>
</dbReference>
<feature type="transmembrane region" description="Helical" evidence="8">
    <location>
        <begin position="134"/>
        <end position="158"/>
    </location>
</feature>
<evidence type="ECO:0000256" key="6">
    <source>
        <dbReference type="ARBA" id="ARBA00023136"/>
    </source>
</evidence>
<evidence type="ECO:0000256" key="1">
    <source>
        <dbReference type="ARBA" id="ARBA00004370"/>
    </source>
</evidence>
<dbReference type="InterPro" id="IPR000440">
    <property type="entry name" value="NADH_UbQ/plastoQ_OxRdtase_su3"/>
</dbReference>
<keyword evidence="3" id="KW-0813">Transport</keyword>
<reference evidence="9 10" key="1">
    <citation type="submission" date="2020-04" db="EMBL/GenBank/DDBJ databases">
        <authorList>
            <person name="Klaysubun C."/>
            <person name="Duangmal K."/>
            <person name="Lipun K."/>
        </authorList>
    </citation>
    <scope>NUCLEOTIDE SEQUENCE [LARGE SCALE GENOMIC DNA]</scope>
    <source>
        <strain evidence="9 10">K10HN5</strain>
    </source>
</reference>
<evidence type="ECO:0000256" key="3">
    <source>
        <dbReference type="ARBA" id="ARBA00022448"/>
    </source>
</evidence>
<dbReference type="Pfam" id="PF00507">
    <property type="entry name" value="Oxidored_q4"/>
    <property type="match status" value="1"/>
</dbReference>
<gene>
    <name evidence="9" type="ORF">HF526_09105</name>
</gene>
<dbReference type="EC" id="7.1.1.-" evidence="7"/>
<keyword evidence="7" id="KW-0520">NAD</keyword>
<dbReference type="Gene3D" id="1.20.58.1610">
    <property type="entry name" value="NADH:ubiquinone/plastoquinone oxidoreductase, chain 3"/>
    <property type="match status" value="1"/>
</dbReference>
<proteinExistence type="inferred from homology"/>
<dbReference type="PANTHER" id="PTHR11058">
    <property type="entry name" value="NADH-UBIQUINONE OXIDOREDUCTASE CHAIN 3"/>
    <property type="match status" value="1"/>
</dbReference>
<sequence length="166" mass="18138">MVRGEVSIDSCVSRPPWWSGTQDGLRFSAGRCGPSCLGRRDAFVDGYFGSYALVGLLLVVGAGFVAVSFAANRLLRPHRPTPEKRRGYECGLDPAGGGWAQSHVRYYVFAFLYLIFAVDAVFLFPWATVFARPGFGAVTLAEMFVFLGIVAAGVVYAWRKGVLTWV</sequence>
<evidence type="ECO:0000313" key="9">
    <source>
        <dbReference type="EMBL" id="NMH97467.1"/>
    </source>
</evidence>
<evidence type="ECO:0000256" key="7">
    <source>
        <dbReference type="RuleBase" id="RU003639"/>
    </source>
</evidence>
<name>A0ABX1SA77_9PSEU</name>
<keyword evidence="4 7" id="KW-0812">Transmembrane</keyword>
<dbReference type="InterPro" id="IPR038430">
    <property type="entry name" value="NDAH_ubi_oxred_su3_sf"/>
</dbReference>
<accession>A0ABX1SA77</accession>
<keyword evidence="6 8" id="KW-0472">Membrane</keyword>
<dbReference type="EMBL" id="JAAXLA010000012">
    <property type="protein sequence ID" value="NMH97467.1"/>
    <property type="molecule type" value="Genomic_DNA"/>
</dbReference>
<evidence type="ECO:0000256" key="5">
    <source>
        <dbReference type="ARBA" id="ARBA00022989"/>
    </source>
</evidence>
<dbReference type="Proteomes" id="UP000820669">
    <property type="component" value="Unassembled WGS sequence"/>
</dbReference>
<keyword evidence="7" id="KW-0874">Quinone</keyword>
<comment type="caution">
    <text evidence="9">The sequence shown here is derived from an EMBL/GenBank/DDBJ whole genome shotgun (WGS) entry which is preliminary data.</text>
</comment>
<keyword evidence="10" id="KW-1185">Reference proteome</keyword>
<feature type="transmembrane region" description="Helical" evidence="8">
    <location>
        <begin position="106"/>
        <end position="128"/>
    </location>
</feature>
<evidence type="ECO:0000256" key="8">
    <source>
        <dbReference type="SAM" id="Phobius"/>
    </source>
</evidence>
<comment type="catalytic activity">
    <reaction evidence="7">
        <text>a quinone + NADH + 5 H(+)(in) = a quinol + NAD(+) + 4 H(+)(out)</text>
        <dbReference type="Rhea" id="RHEA:57888"/>
        <dbReference type="ChEBI" id="CHEBI:15378"/>
        <dbReference type="ChEBI" id="CHEBI:24646"/>
        <dbReference type="ChEBI" id="CHEBI:57540"/>
        <dbReference type="ChEBI" id="CHEBI:57945"/>
        <dbReference type="ChEBI" id="CHEBI:132124"/>
    </reaction>
</comment>
<comment type="function">
    <text evidence="7">NDH-1 shuttles electrons from NADH, via FMN and iron-sulfur (Fe-S) centers, to quinones in the respiratory chain.</text>
</comment>
<feature type="transmembrane region" description="Helical" evidence="8">
    <location>
        <begin position="51"/>
        <end position="75"/>
    </location>
</feature>
<evidence type="ECO:0000256" key="4">
    <source>
        <dbReference type="ARBA" id="ARBA00022692"/>
    </source>
</evidence>
<comment type="similarity">
    <text evidence="2 7">Belongs to the complex I subunit 3 family.</text>
</comment>
<evidence type="ECO:0000313" key="10">
    <source>
        <dbReference type="Proteomes" id="UP000820669"/>
    </source>
</evidence>
<protein>
    <recommendedName>
        <fullName evidence="7">NADH-quinone oxidoreductase subunit</fullName>
        <ecNumber evidence="7">7.1.1.-</ecNumber>
    </recommendedName>
</protein>